<dbReference type="Gene3D" id="1.25.40.20">
    <property type="entry name" value="Ankyrin repeat-containing domain"/>
    <property type="match status" value="1"/>
</dbReference>
<accession>V9L171</accession>
<evidence type="ECO:0000256" key="1">
    <source>
        <dbReference type="PROSITE-ProRule" id="PRU00023"/>
    </source>
</evidence>
<evidence type="ECO:0000313" key="2">
    <source>
        <dbReference type="EMBL" id="AFP05002.1"/>
    </source>
</evidence>
<dbReference type="InterPro" id="IPR036770">
    <property type="entry name" value="Ankyrin_rpt-contain_sf"/>
</dbReference>
<dbReference type="PROSITE" id="PS50297">
    <property type="entry name" value="ANK_REP_REGION"/>
    <property type="match status" value="1"/>
</dbReference>
<organism evidence="2">
    <name type="scientific">Callorhinchus milii</name>
    <name type="common">Ghost shark</name>
    <dbReference type="NCBI Taxonomy" id="7868"/>
    <lineage>
        <taxon>Eukaryota</taxon>
        <taxon>Metazoa</taxon>
        <taxon>Chordata</taxon>
        <taxon>Craniata</taxon>
        <taxon>Vertebrata</taxon>
        <taxon>Chondrichthyes</taxon>
        <taxon>Holocephali</taxon>
        <taxon>Chimaeriformes</taxon>
        <taxon>Callorhinchidae</taxon>
        <taxon>Callorhinchus</taxon>
    </lineage>
</organism>
<dbReference type="Pfam" id="PF00023">
    <property type="entry name" value="Ank"/>
    <property type="match status" value="1"/>
</dbReference>
<dbReference type="AlphaFoldDB" id="V9L171"/>
<dbReference type="SUPFAM" id="SSF48403">
    <property type="entry name" value="Ankyrin repeat"/>
    <property type="match status" value="1"/>
</dbReference>
<keyword evidence="1" id="KW-0040">ANK repeat</keyword>
<feature type="repeat" description="ANK" evidence="1">
    <location>
        <begin position="141"/>
        <end position="173"/>
    </location>
</feature>
<reference evidence="2" key="1">
    <citation type="journal article" date="2014" name="Nature">
        <title>Elephant shark genome provides unique insights into gnathostome evolution.</title>
        <authorList>
            <consortium name="International Elephant Shark Genome Sequencing Consortium"/>
            <person name="Venkatesh B."/>
            <person name="Lee A.P."/>
            <person name="Ravi V."/>
            <person name="Maurya A.K."/>
            <person name="Lian M.M."/>
            <person name="Swann J.B."/>
            <person name="Ohta Y."/>
            <person name="Flajnik M.F."/>
            <person name="Sutoh Y."/>
            <person name="Kasahara M."/>
            <person name="Hoon S."/>
            <person name="Gangu V."/>
            <person name="Roy S.W."/>
            <person name="Irimia M."/>
            <person name="Korzh V."/>
            <person name="Kondrychyn I."/>
            <person name="Lim Z.W."/>
            <person name="Tay B.H."/>
            <person name="Tohari S."/>
            <person name="Kong K.W."/>
            <person name="Ho S."/>
            <person name="Lorente-Galdos B."/>
            <person name="Quilez J."/>
            <person name="Marques-Bonet T."/>
            <person name="Raney B.J."/>
            <person name="Ingham P.W."/>
            <person name="Tay A."/>
            <person name="Hillier L.W."/>
            <person name="Minx P."/>
            <person name="Boehm T."/>
            <person name="Wilson R.K."/>
            <person name="Brenner S."/>
            <person name="Warren W.C."/>
        </authorList>
    </citation>
    <scope>NUCLEOTIDE SEQUENCE</scope>
    <source>
        <tissue evidence="2">Brain</tissue>
    </source>
</reference>
<dbReference type="InterPro" id="IPR002110">
    <property type="entry name" value="Ankyrin_rpt"/>
</dbReference>
<protein>
    <submittedName>
        <fullName evidence="2">Ankyrin repeat domain-containing protein 9</fullName>
    </submittedName>
</protein>
<sequence>MCSHPVSNRDHQRQCKFLSYMFYQAVRDRTPVWMLEDMRTMECFYWEENASLRAYSPSEALLYAVVHDHLPYAQYLLSRYPLEALEVPGDRFCCCPSSAPHLTMAVRYDREDILGLILKIVNRLPGLKSYIDRKGCFHVEDGKTPLHLACELTRAETVLMLLGSGASARIADSQGLTPLDIILQQIWVSKANSEPTKLCANHLLLFMSTLQFKMKRALEENATEWKELLGEEQYNYLSGRVPATLSMLAMQCIFKCLPPSRFPGSIKELPIPHSLKPLPFARPVRFSFSRPKTSQKGGRKHQNP</sequence>
<dbReference type="PROSITE" id="PS50088">
    <property type="entry name" value="ANK_REPEAT"/>
    <property type="match status" value="1"/>
</dbReference>
<name>V9L171_CALMI</name>
<proteinExistence type="evidence at transcript level"/>
<dbReference type="EMBL" id="JW872484">
    <property type="protein sequence ID" value="AFP05002.1"/>
    <property type="molecule type" value="mRNA"/>
</dbReference>